<dbReference type="RefSeq" id="WP_122823760.1">
    <property type="nucleotide sequence ID" value="NZ_CP033325.1"/>
</dbReference>
<dbReference type="PANTHER" id="PTHR39082">
    <property type="entry name" value="PHOSPHOLIPASE C-BETA-2-RELATED"/>
    <property type="match status" value="1"/>
</dbReference>
<feature type="coiled-coil region" evidence="1">
    <location>
        <begin position="118"/>
        <end position="184"/>
    </location>
</feature>
<feature type="coiled-coil region" evidence="1">
    <location>
        <begin position="59"/>
        <end position="86"/>
    </location>
</feature>
<reference evidence="4" key="1">
    <citation type="journal article" date="2019" name="Int. J. Syst. Evol. Microbiol.">
        <title>The Global Catalogue of Microorganisms (GCM) 10K type strain sequencing project: providing services to taxonomists for standard genome sequencing and annotation.</title>
        <authorList>
            <consortium name="The Broad Institute Genomics Platform"/>
            <consortium name="The Broad Institute Genome Sequencing Center for Infectious Disease"/>
            <person name="Wu L."/>
            <person name="Ma J."/>
        </authorList>
    </citation>
    <scope>NUCLEOTIDE SEQUENCE [LARGE SCALE GENOMIC DNA]</scope>
    <source>
        <strain evidence="4">JCM 3369</strain>
    </source>
</reference>
<keyword evidence="1" id="KW-0175">Coiled coil</keyword>
<feature type="domain" description="CT398-like coiled coil hairpin" evidence="2">
    <location>
        <begin position="15"/>
        <end position="194"/>
    </location>
</feature>
<comment type="caution">
    <text evidence="3">The sequence shown here is derived from an EMBL/GenBank/DDBJ whole genome shotgun (WGS) entry which is preliminary data.</text>
</comment>
<evidence type="ECO:0000256" key="1">
    <source>
        <dbReference type="SAM" id="Coils"/>
    </source>
</evidence>
<keyword evidence="4" id="KW-1185">Reference proteome</keyword>
<proteinExistence type="predicted"/>
<dbReference type="Proteomes" id="UP001595955">
    <property type="component" value="Unassembled WGS sequence"/>
</dbReference>
<evidence type="ECO:0000259" key="2">
    <source>
        <dbReference type="Pfam" id="PF24481"/>
    </source>
</evidence>
<name>A0ABV9DA78_9MICO</name>
<dbReference type="EMBL" id="JBHSGF010000005">
    <property type="protein sequence ID" value="MFC4555297.1"/>
    <property type="molecule type" value="Genomic_DNA"/>
</dbReference>
<sequence>MTTAPVADQRRLLDIQALDTRAARLNHQRRSLPVHAALAELDGRAEDLARAQREARTVVSDVRREVTKAETDVAQVRDRAARHQKRLDEGTVSAKEAQALQHEVEQLARRQGVLEEIELEAMERLEEAEGRVAELAAQEAAIATDVARHTAERDTAYAELDAQLAEVQAEREKVAAQIDAALLTMYDRVRSRTGGLGAVALYGSRTEGAQLDFSLTELEAIHAAPPEQVVVAEDYGYILVRMAEK</sequence>
<evidence type="ECO:0000313" key="4">
    <source>
        <dbReference type="Proteomes" id="UP001595955"/>
    </source>
</evidence>
<gene>
    <name evidence="3" type="ORF">ACFO3F_08555</name>
</gene>
<organism evidence="3 4">
    <name type="scientific">Georgenia faecalis</name>
    <dbReference type="NCBI Taxonomy" id="2483799"/>
    <lineage>
        <taxon>Bacteria</taxon>
        <taxon>Bacillati</taxon>
        <taxon>Actinomycetota</taxon>
        <taxon>Actinomycetes</taxon>
        <taxon>Micrococcales</taxon>
        <taxon>Bogoriellaceae</taxon>
        <taxon>Georgenia</taxon>
    </lineage>
</organism>
<dbReference type="Pfam" id="PF24481">
    <property type="entry name" value="CT398_CC"/>
    <property type="match status" value="1"/>
</dbReference>
<dbReference type="Gene3D" id="1.10.287.1490">
    <property type="match status" value="1"/>
</dbReference>
<dbReference type="InterPro" id="IPR056003">
    <property type="entry name" value="CT398_CC_hairpin"/>
</dbReference>
<protein>
    <submittedName>
        <fullName evidence="3">Zinc ribbon domain-containing protein</fullName>
    </submittedName>
</protein>
<dbReference type="InterPro" id="IPR052376">
    <property type="entry name" value="Oxidative_Scav/Glycosyltrans"/>
</dbReference>
<evidence type="ECO:0000313" key="3">
    <source>
        <dbReference type="EMBL" id="MFC4555297.1"/>
    </source>
</evidence>
<accession>A0ABV9DA78</accession>
<dbReference type="PANTHER" id="PTHR39082:SF1">
    <property type="entry name" value="SCAVENGER RECEPTOR CLASS A MEMBER 3"/>
    <property type="match status" value="1"/>
</dbReference>